<gene>
    <name evidence="1" type="ORF">K4L44_16730</name>
</gene>
<name>A0AC61NKI7_9BACT</name>
<accession>A0AC61NKI7</accession>
<dbReference type="EMBL" id="CP081303">
    <property type="protein sequence ID" value="QZE14146.1"/>
    <property type="molecule type" value="Genomic_DNA"/>
</dbReference>
<proteinExistence type="predicted"/>
<dbReference type="Proteomes" id="UP000826212">
    <property type="component" value="Chromosome"/>
</dbReference>
<keyword evidence="2" id="KW-1185">Reference proteome</keyword>
<organism evidence="1 2">
    <name type="scientific">Halosquirtibacter laminarini</name>
    <dbReference type="NCBI Taxonomy" id="3374600"/>
    <lineage>
        <taxon>Bacteria</taxon>
        <taxon>Pseudomonadati</taxon>
        <taxon>Bacteroidota</taxon>
        <taxon>Bacteroidia</taxon>
        <taxon>Marinilabiliales</taxon>
        <taxon>Prolixibacteraceae</taxon>
        <taxon>Halosquirtibacter</taxon>
    </lineage>
</organism>
<protein>
    <submittedName>
        <fullName evidence="1">TetR/AcrR family transcriptional regulator</fullName>
    </submittedName>
</protein>
<sequence>MRAKDQIKDVARSAIVQSARNVFGRYGYRKTTLEDIAKDAKKGKSSLYYYFDSKEELYIEVVKMEAKELAENIMRVLKEVVDPRERLYRYIYERTMGIGKFSTLHEAVKDVSVQDMDFINPLREKYLEDEISIVERFLKQGISYGIFDIPNPSLVANTIVIAIKGYDQPIIQQKFGIVSFNEKLYSLISLLLKGITSDLERKRNYNLPMADVD</sequence>
<reference evidence="1" key="1">
    <citation type="submission" date="2021-08" db="EMBL/GenBank/DDBJ databases">
        <title>Novel anaerobic bacterium isolated from sea squirt in East Sea, Republic of Korea.</title>
        <authorList>
            <person name="Nguyen T.H."/>
            <person name="Li Z."/>
            <person name="Lee Y.-J."/>
            <person name="Ko J."/>
            <person name="Kim S.-G."/>
        </authorList>
    </citation>
    <scope>NUCLEOTIDE SEQUENCE</scope>
    <source>
        <strain evidence="1">KCTC 25031</strain>
    </source>
</reference>
<evidence type="ECO:0000313" key="2">
    <source>
        <dbReference type="Proteomes" id="UP000826212"/>
    </source>
</evidence>
<evidence type="ECO:0000313" key="1">
    <source>
        <dbReference type="EMBL" id="QZE14146.1"/>
    </source>
</evidence>